<dbReference type="Gene3D" id="3.40.1350.10">
    <property type="match status" value="1"/>
</dbReference>
<name>A0A7D7N4A4_9NEIS</name>
<dbReference type="Proteomes" id="UP000514752">
    <property type="component" value="Chromosome"/>
</dbReference>
<dbReference type="KEGG" id="nsg:H3L94_07100"/>
<evidence type="ECO:0000313" key="2">
    <source>
        <dbReference type="Proteomes" id="UP000514752"/>
    </source>
</evidence>
<reference evidence="1 2" key="1">
    <citation type="submission" date="2020-07" db="EMBL/GenBank/DDBJ databases">
        <title>Genomic diversity of species in the Neisseriaceae family.</title>
        <authorList>
            <person name="Vincent A.T."/>
            <person name="Bernet E."/>
            <person name="Veyrier F.J."/>
        </authorList>
    </citation>
    <scope>NUCLEOTIDE SEQUENCE [LARGE SCALE GENOMIC DNA]</scope>
    <source>
        <strain evidence="1 2">DSM 22244</strain>
    </source>
</reference>
<dbReference type="SUPFAM" id="SSF52980">
    <property type="entry name" value="Restriction endonuclease-like"/>
    <property type="match status" value="1"/>
</dbReference>
<dbReference type="EMBL" id="CP059567">
    <property type="protein sequence ID" value="QMT39640.1"/>
    <property type="molecule type" value="Genomic_DNA"/>
</dbReference>
<dbReference type="GO" id="GO:0003676">
    <property type="term" value="F:nucleic acid binding"/>
    <property type="evidence" value="ECO:0007669"/>
    <property type="project" value="InterPro"/>
</dbReference>
<dbReference type="AlphaFoldDB" id="A0A7D7N4A4"/>
<dbReference type="RefSeq" id="WP_182121445.1">
    <property type="nucleotide sequence ID" value="NZ_CP059567.1"/>
</dbReference>
<dbReference type="InterPro" id="IPR011335">
    <property type="entry name" value="Restrct_endonuc-II-like"/>
</dbReference>
<gene>
    <name evidence="1" type="ORF">H3L94_07100</name>
</gene>
<protein>
    <submittedName>
        <fullName evidence="1">DUF1887 family protein</fullName>
    </submittedName>
</protein>
<sequence length="271" mass="31003">MQESEAEESNSEAPENTALLNVDIHNTSMLATPEQHFPLASWFSSKNIKPVFDYAAVDMSGYFDEAAQALANPYADHKDLLGRINWAYRNKHAGLNIDLSKMPQKAAQSLNKLCREFYSHSLFGSYFYQKQDKIIRLKLQKASAIEKFFNGAWLEWWALGSLLNEMKKCESHTFSCARGVKIEFGNADVHELDVVWLTKGKQPVVVECKSGEFRRDIDKYIRLKQRLDLPAAQFIVLAIDLEDNQCNALSSMYDITFVNLNNFLPHIQKLI</sequence>
<accession>A0A7D7N4A4</accession>
<organism evidence="1 2">
    <name type="scientific">Neisseria shayeganii</name>
    <dbReference type="NCBI Taxonomy" id="607712"/>
    <lineage>
        <taxon>Bacteria</taxon>
        <taxon>Pseudomonadati</taxon>
        <taxon>Pseudomonadota</taxon>
        <taxon>Betaproteobacteria</taxon>
        <taxon>Neisseriales</taxon>
        <taxon>Neisseriaceae</taxon>
        <taxon>Neisseria</taxon>
    </lineage>
</organism>
<dbReference type="InterPro" id="IPR011856">
    <property type="entry name" value="tRNA_endonuc-like_dom_sf"/>
</dbReference>
<proteinExistence type="predicted"/>
<evidence type="ECO:0000313" key="1">
    <source>
        <dbReference type="EMBL" id="QMT39640.1"/>
    </source>
</evidence>